<keyword evidence="4" id="KW-1185">Reference proteome</keyword>
<dbReference type="RefSeq" id="WP_100715495.1">
    <property type="nucleotide sequence ID" value="NZ_NPDY01000035.1"/>
</dbReference>
<evidence type="ECO:0000313" key="2">
    <source>
        <dbReference type="EMBL" id="PJZ68087.1"/>
    </source>
</evidence>
<feature type="chain" id="PRO_5014838697" evidence="1">
    <location>
        <begin position="20"/>
        <end position="205"/>
    </location>
</feature>
<dbReference type="EMBL" id="NPDZ01000001">
    <property type="protein sequence ID" value="PJZ75073.1"/>
    <property type="molecule type" value="Genomic_DNA"/>
</dbReference>
<organism evidence="3 5">
    <name type="scientific">Leptospira perolatii</name>
    <dbReference type="NCBI Taxonomy" id="2023191"/>
    <lineage>
        <taxon>Bacteria</taxon>
        <taxon>Pseudomonadati</taxon>
        <taxon>Spirochaetota</taxon>
        <taxon>Spirochaetia</taxon>
        <taxon>Leptospirales</taxon>
        <taxon>Leptospiraceae</taxon>
        <taxon>Leptospira</taxon>
    </lineage>
</organism>
<reference evidence="4 5" key="1">
    <citation type="submission" date="2017-07" db="EMBL/GenBank/DDBJ databases">
        <title>Leptospira spp. isolated from tropical soils.</title>
        <authorList>
            <person name="Thibeaux R."/>
            <person name="Iraola G."/>
            <person name="Ferres I."/>
            <person name="Bierque E."/>
            <person name="Girault D."/>
            <person name="Soupe-Gilbert M.-E."/>
            <person name="Picardeau M."/>
            <person name="Goarant C."/>
        </authorList>
    </citation>
    <scope>NUCLEOTIDE SEQUENCE [LARGE SCALE GENOMIC DNA]</scope>
    <source>
        <strain evidence="3 5">FH1-B-B1</strain>
        <strain evidence="2 4">FH1-B-C1</strain>
    </source>
</reference>
<evidence type="ECO:0000256" key="1">
    <source>
        <dbReference type="SAM" id="SignalP"/>
    </source>
</evidence>
<dbReference type="EMBL" id="NPDY01000035">
    <property type="protein sequence ID" value="PJZ68087.1"/>
    <property type="molecule type" value="Genomic_DNA"/>
</dbReference>
<proteinExistence type="predicted"/>
<dbReference type="OrthoDB" id="332474at2"/>
<feature type="signal peptide" evidence="1">
    <location>
        <begin position="1"/>
        <end position="19"/>
    </location>
</feature>
<evidence type="ECO:0000313" key="5">
    <source>
        <dbReference type="Proteomes" id="UP000231990"/>
    </source>
</evidence>
<dbReference type="NCBIfam" id="NF047479">
    <property type="entry name" value="LIC10729_fam"/>
    <property type="match status" value="1"/>
</dbReference>
<evidence type="ECO:0000313" key="4">
    <source>
        <dbReference type="Proteomes" id="UP000231962"/>
    </source>
</evidence>
<keyword evidence="1" id="KW-0732">Signal</keyword>
<name>A0A2M9ZT23_9LEPT</name>
<dbReference type="Proteomes" id="UP000231990">
    <property type="component" value="Unassembled WGS sequence"/>
</dbReference>
<protein>
    <submittedName>
        <fullName evidence="3">Uncharacterized protein</fullName>
    </submittedName>
</protein>
<comment type="caution">
    <text evidence="3">The sequence shown here is derived from an EMBL/GenBank/DDBJ whole genome shotgun (WGS) entry which is preliminary data.</text>
</comment>
<evidence type="ECO:0000313" key="3">
    <source>
        <dbReference type="EMBL" id="PJZ75073.1"/>
    </source>
</evidence>
<gene>
    <name evidence="2" type="ORF">CH360_18015</name>
    <name evidence="3" type="ORF">CH373_03385</name>
</gene>
<dbReference type="AlphaFoldDB" id="A0A2M9ZT23"/>
<accession>A0A2M9ZT23</accession>
<dbReference type="Proteomes" id="UP000231962">
    <property type="component" value="Unassembled WGS sequence"/>
</dbReference>
<sequence>MSKLRLICLLLLFSTTSYQGLGADENRKTKNYENFSLPMGGEKYISEDYRTYPELSVWALHNGMKLAPDRKDAAPGAGTGILFDNQCRMIPVDGLEVLLVADPDRKDLLYIYLDLTLYQISSSSSALQKRELRIFVNGIEKERVRFPNQNLYQKSIYSRSPPVRIEVDPAELVNGRMIVKLEPDPGDTGRFWGIWDIFYSYNKED</sequence>